<dbReference type="Pfam" id="PF02910">
    <property type="entry name" value="Succ_DH_flav_C"/>
    <property type="match status" value="1"/>
</dbReference>
<keyword evidence="13" id="KW-1133">Transmembrane helix</keyword>
<evidence type="ECO:0000256" key="4">
    <source>
        <dbReference type="ARBA" id="ARBA00012173"/>
    </source>
</evidence>
<evidence type="ECO:0000256" key="3">
    <source>
        <dbReference type="ARBA" id="ARBA00008562"/>
    </source>
</evidence>
<keyword evidence="13" id="KW-0812">Transmembrane</keyword>
<dbReference type="GO" id="GO:0008734">
    <property type="term" value="F:L-aspartate oxidase activity"/>
    <property type="evidence" value="ECO:0007669"/>
    <property type="project" value="UniProtKB-UniRule"/>
</dbReference>
<evidence type="ECO:0000256" key="12">
    <source>
        <dbReference type="SAM" id="MobiDB-lite"/>
    </source>
</evidence>
<comment type="function">
    <text evidence="11">Catalyzes the oxidation of L-aspartate to iminoaspartate.</text>
</comment>
<dbReference type="InterPro" id="IPR037099">
    <property type="entry name" value="Fum_R/Succ_DH_flav-like_C_sf"/>
</dbReference>
<keyword evidence="13" id="KW-0472">Membrane</keyword>
<sequence>MNALSRNPADRVVVVGAGVAGLAVALRLAPRPVTLVTASPLGSGTATGWAQGGIAATIGADDAPRLHAADTEAAGAGLTEPDVARRVAEAGPGLIDWLVEVGVPFDRREDGALALGLEAAHSRRRIVRAGGDATGRAVLDGLVRAVAVTPSVEVVTATVRDLLRDEAGAVAGVVCERDGSRFRIPARAVVLATGGVGGLYASTTNPRGAVGRGLALAARAGASLRDMEFVQFHPTAIAAGGDPMPLATEALRGEGASLIDARGDRVMAGIEGGDLAPRDVVARGIFQALARGATVYLDARGELGARMPTRFPTVAALCAAAGIDPAREPIPVRPAAHYHMGGIRVDAAGRSTVPGLYACGEVASTGLHGANRLASNSLLEALAYAGWIADGLDAGPPGPVLTARESAPPASRLAAVRRVMEHKVGVVRDAEGLTEAVARLRALAETGCEAALTGLLIADGALRRTESRGAHWRSDHPGMEPPRHSETRLADVERAFEEPRFAELLS</sequence>
<keyword evidence="5 11" id="KW-0285">Flavoprotein</keyword>
<reference evidence="17" key="4">
    <citation type="submission" date="2023-01" db="EMBL/GenBank/DDBJ databases">
        <title>Draft genome sequence of Methylobacterium oxalidis strain NBRC 107715.</title>
        <authorList>
            <person name="Sun Q."/>
            <person name="Mori K."/>
        </authorList>
    </citation>
    <scope>NUCLEOTIDE SEQUENCE</scope>
    <source>
        <strain evidence="17">NBRC 107715</strain>
    </source>
</reference>
<dbReference type="OrthoDB" id="9806724at2"/>
<evidence type="ECO:0000256" key="8">
    <source>
        <dbReference type="ARBA" id="ARBA00023002"/>
    </source>
</evidence>
<dbReference type="AlphaFoldDB" id="A0A512IWX0"/>
<dbReference type="FunFam" id="3.90.700.10:FF:000002">
    <property type="entry name" value="L-aspartate oxidase"/>
    <property type="match status" value="1"/>
</dbReference>
<evidence type="ECO:0000256" key="5">
    <source>
        <dbReference type="ARBA" id="ARBA00022630"/>
    </source>
</evidence>
<dbReference type="Gene3D" id="3.90.700.10">
    <property type="entry name" value="Succinate dehydrogenase/fumarate reductase flavoprotein, catalytic domain"/>
    <property type="match status" value="1"/>
</dbReference>
<comment type="cofactor">
    <cofactor evidence="1 11">
        <name>FAD</name>
        <dbReference type="ChEBI" id="CHEBI:57692"/>
    </cofactor>
</comment>
<dbReference type="InterPro" id="IPR027477">
    <property type="entry name" value="Succ_DH/fumarate_Rdtase_cat_sf"/>
</dbReference>
<evidence type="ECO:0000256" key="11">
    <source>
        <dbReference type="RuleBase" id="RU362049"/>
    </source>
</evidence>
<dbReference type="SUPFAM" id="SSF46977">
    <property type="entry name" value="Succinate dehydrogenase/fumarate reductase flavoprotein C-terminal domain"/>
    <property type="match status" value="1"/>
</dbReference>
<protein>
    <recommendedName>
        <fullName evidence="4 10">L-aspartate oxidase</fullName>
        <ecNumber evidence="4 10">1.4.3.16</ecNumber>
    </recommendedName>
</protein>
<proteinExistence type="inferred from homology"/>
<evidence type="ECO:0000256" key="7">
    <source>
        <dbReference type="ARBA" id="ARBA00022827"/>
    </source>
</evidence>
<dbReference type="Pfam" id="PF00890">
    <property type="entry name" value="FAD_binding_2"/>
    <property type="match status" value="1"/>
</dbReference>
<evidence type="ECO:0000313" key="18">
    <source>
        <dbReference type="Proteomes" id="UP000321960"/>
    </source>
</evidence>
<dbReference type="InterPro" id="IPR005288">
    <property type="entry name" value="NadB"/>
</dbReference>
<keyword evidence="7 11" id="KW-0274">FAD</keyword>
<evidence type="ECO:0000313" key="17">
    <source>
        <dbReference type="EMBL" id="GLS62156.1"/>
    </source>
</evidence>
<comment type="similarity">
    <text evidence="3 11">Belongs to the FAD-dependent oxidoreductase 2 family. NadB subfamily.</text>
</comment>
<dbReference type="InterPro" id="IPR003953">
    <property type="entry name" value="FAD-dep_OxRdtase_2_FAD-bd"/>
</dbReference>
<feature type="transmembrane region" description="Helical" evidence="13">
    <location>
        <begin position="12"/>
        <end position="29"/>
    </location>
</feature>
<evidence type="ECO:0000256" key="6">
    <source>
        <dbReference type="ARBA" id="ARBA00022642"/>
    </source>
</evidence>
<dbReference type="GO" id="GO:0034628">
    <property type="term" value="P:'de novo' NAD+ biosynthetic process from L-aspartate"/>
    <property type="evidence" value="ECO:0007669"/>
    <property type="project" value="TreeGrafter"/>
</dbReference>
<keyword evidence="19" id="KW-1185">Reference proteome</keyword>
<comment type="subcellular location">
    <subcellularLocation>
        <location evidence="11">Cytoplasm</location>
    </subcellularLocation>
</comment>
<keyword evidence="8 11" id="KW-0560">Oxidoreductase</keyword>
<evidence type="ECO:0000256" key="1">
    <source>
        <dbReference type="ARBA" id="ARBA00001974"/>
    </source>
</evidence>
<dbReference type="PRINTS" id="PR00368">
    <property type="entry name" value="FADPNR"/>
</dbReference>
<evidence type="ECO:0000313" key="16">
    <source>
        <dbReference type="EMBL" id="GEP02211.1"/>
    </source>
</evidence>
<evidence type="ECO:0000313" key="19">
    <source>
        <dbReference type="Proteomes" id="UP001156856"/>
    </source>
</evidence>
<feature type="domain" description="FAD-dependent oxidoreductase 2 FAD-binding" evidence="14">
    <location>
        <begin position="12"/>
        <end position="378"/>
    </location>
</feature>
<reference evidence="17" key="1">
    <citation type="journal article" date="2014" name="Int. J. Syst. Evol. Microbiol.">
        <title>Complete genome of a new Firmicutes species belonging to the dominant human colonic microbiota ('Ruminococcus bicirculans') reveals two chromosomes and a selective capacity to utilize plant glucans.</title>
        <authorList>
            <consortium name="NISC Comparative Sequencing Program"/>
            <person name="Wegmann U."/>
            <person name="Louis P."/>
            <person name="Goesmann A."/>
            <person name="Henrissat B."/>
            <person name="Duncan S.H."/>
            <person name="Flint H.J."/>
        </authorList>
    </citation>
    <scope>NUCLEOTIDE SEQUENCE</scope>
    <source>
        <strain evidence="17">NBRC 107715</strain>
    </source>
</reference>
<feature type="domain" description="Fumarate reductase/succinate dehydrogenase flavoprotein-like C-terminal" evidence="15">
    <location>
        <begin position="454"/>
        <end position="479"/>
    </location>
</feature>
<dbReference type="EC" id="1.4.3.16" evidence="4 10"/>
<dbReference type="InterPro" id="IPR015939">
    <property type="entry name" value="Fum_Rdtase/Succ_DH_flav-like_C"/>
</dbReference>
<evidence type="ECO:0000259" key="14">
    <source>
        <dbReference type="Pfam" id="PF00890"/>
    </source>
</evidence>
<dbReference type="EMBL" id="BSPK01000004">
    <property type="protein sequence ID" value="GLS62156.1"/>
    <property type="molecule type" value="Genomic_DNA"/>
</dbReference>
<dbReference type="Proteomes" id="UP001156856">
    <property type="component" value="Unassembled WGS sequence"/>
</dbReference>
<dbReference type="PANTHER" id="PTHR42716:SF2">
    <property type="entry name" value="L-ASPARTATE OXIDASE, CHLOROPLASTIC"/>
    <property type="match status" value="1"/>
</dbReference>
<organism evidence="16 18">
    <name type="scientific">Methylobacterium oxalidis</name>
    <dbReference type="NCBI Taxonomy" id="944322"/>
    <lineage>
        <taxon>Bacteria</taxon>
        <taxon>Pseudomonadati</taxon>
        <taxon>Pseudomonadota</taxon>
        <taxon>Alphaproteobacteria</taxon>
        <taxon>Hyphomicrobiales</taxon>
        <taxon>Methylobacteriaceae</taxon>
        <taxon>Methylobacterium</taxon>
    </lineage>
</organism>
<evidence type="ECO:0000259" key="15">
    <source>
        <dbReference type="Pfam" id="PF02910"/>
    </source>
</evidence>
<dbReference type="GO" id="GO:0005737">
    <property type="term" value="C:cytoplasm"/>
    <property type="evidence" value="ECO:0007669"/>
    <property type="project" value="UniProtKB-SubCell"/>
</dbReference>
<dbReference type="RefSeq" id="WP_147023873.1">
    <property type="nucleotide sequence ID" value="NZ_BJZU01000003.1"/>
</dbReference>
<dbReference type="NCBIfam" id="NF005701">
    <property type="entry name" value="PRK07512.1"/>
    <property type="match status" value="1"/>
</dbReference>
<dbReference type="Gene3D" id="3.50.50.60">
    <property type="entry name" value="FAD/NAD(P)-binding domain"/>
    <property type="match status" value="1"/>
</dbReference>
<evidence type="ECO:0000256" key="13">
    <source>
        <dbReference type="SAM" id="Phobius"/>
    </source>
</evidence>
<evidence type="ECO:0000256" key="10">
    <source>
        <dbReference type="NCBIfam" id="TIGR00551"/>
    </source>
</evidence>
<dbReference type="SUPFAM" id="SSF51905">
    <property type="entry name" value="FAD/NAD(P)-binding domain"/>
    <property type="match status" value="1"/>
</dbReference>
<dbReference type="EMBL" id="BJZU01000003">
    <property type="protein sequence ID" value="GEP02211.1"/>
    <property type="molecule type" value="Genomic_DNA"/>
</dbReference>
<reference evidence="16 18" key="3">
    <citation type="submission" date="2019-07" db="EMBL/GenBank/DDBJ databases">
        <title>Whole genome shotgun sequence of Methylobacterium oxalidis NBRC 107715.</title>
        <authorList>
            <person name="Hosoyama A."/>
            <person name="Uohara A."/>
            <person name="Ohji S."/>
            <person name="Ichikawa N."/>
        </authorList>
    </citation>
    <scope>NUCLEOTIDE SEQUENCE [LARGE SCALE GENOMIC DNA]</scope>
    <source>
        <strain evidence="16 18">NBRC 107715</strain>
    </source>
</reference>
<dbReference type="Gene3D" id="1.20.58.100">
    <property type="entry name" value="Fumarate reductase/succinate dehydrogenase flavoprotein-like, C-terminal domain"/>
    <property type="match status" value="1"/>
</dbReference>
<evidence type="ECO:0000256" key="9">
    <source>
        <dbReference type="ARBA" id="ARBA00048305"/>
    </source>
</evidence>
<reference evidence="19" key="2">
    <citation type="journal article" date="2019" name="Int. J. Syst. Evol. Microbiol.">
        <title>The Global Catalogue of Microorganisms (GCM) 10K type strain sequencing project: providing services to taxonomists for standard genome sequencing and annotation.</title>
        <authorList>
            <consortium name="The Broad Institute Genomics Platform"/>
            <consortium name="The Broad Institute Genome Sequencing Center for Infectious Disease"/>
            <person name="Wu L."/>
            <person name="Ma J."/>
        </authorList>
    </citation>
    <scope>NUCLEOTIDE SEQUENCE [LARGE SCALE GENOMIC DNA]</scope>
    <source>
        <strain evidence="19">NBRC 107715</strain>
    </source>
</reference>
<accession>A0A512IWX0</accession>
<dbReference type="UniPathway" id="UPA00253">
    <property type="reaction ID" value="UER00326"/>
</dbReference>
<dbReference type="NCBIfam" id="TIGR00551">
    <property type="entry name" value="nadB"/>
    <property type="match status" value="1"/>
</dbReference>
<comment type="catalytic activity">
    <reaction evidence="9">
        <text>L-aspartate + O2 = iminosuccinate + H2O2</text>
        <dbReference type="Rhea" id="RHEA:25876"/>
        <dbReference type="ChEBI" id="CHEBI:15379"/>
        <dbReference type="ChEBI" id="CHEBI:16240"/>
        <dbReference type="ChEBI" id="CHEBI:29991"/>
        <dbReference type="ChEBI" id="CHEBI:77875"/>
        <dbReference type="EC" id="1.4.3.16"/>
    </reaction>
    <physiologicalReaction direction="left-to-right" evidence="9">
        <dbReference type="Rhea" id="RHEA:25877"/>
    </physiologicalReaction>
</comment>
<dbReference type="SUPFAM" id="SSF56425">
    <property type="entry name" value="Succinate dehydrogenase/fumarate reductase flavoprotein, catalytic domain"/>
    <property type="match status" value="1"/>
</dbReference>
<evidence type="ECO:0000256" key="2">
    <source>
        <dbReference type="ARBA" id="ARBA00004950"/>
    </source>
</evidence>
<name>A0A512IWX0_9HYPH</name>
<dbReference type="PANTHER" id="PTHR42716">
    <property type="entry name" value="L-ASPARTATE OXIDASE"/>
    <property type="match status" value="1"/>
</dbReference>
<keyword evidence="6 11" id="KW-0662">Pyridine nucleotide biosynthesis</keyword>
<dbReference type="InterPro" id="IPR036188">
    <property type="entry name" value="FAD/NAD-bd_sf"/>
</dbReference>
<gene>
    <name evidence="17" type="ORF">GCM10007888_05370</name>
    <name evidence="16" type="ORF">MOX02_02490</name>
</gene>
<comment type="pathway">
    <text evidence="2 11">Cofactor biosynthesis; NAD(+) biosynthesis; iminoaspartate from L-aspartate (oxidase route): step 1/1.</text>
</comment>
<comment type="caution">
    <text evidence="16">The sequence shown here is derived from an EMBL/GenBank/DDBJ whole genome shotgun (WGS) entry which is preliminary data.</text>
</comment>
<feature type="region of interest" description="Disordered" evidence="12">
    <location>
        <begin position="468"/>
        <end position="489"/>
    </location>
</feature>
<dbReference type="Proteomes" id="UP000321960">
    <property type="component" value="Unassembled WGS sequence"/>
</dbReference>